<dbReference type="SUPFAM" id="SSF75005">
    <property type="entry name" value="Arabinanase/levansucrase/invertase"/>
    <property type="match status" value="1"/>
</dbReference>
<dbReference type="PANTHER" id="PTHR42812:SF16">
    <property type="entry name" value="HYDROLASE, PUTATIVE (AFU_ORTHOLOGUE AFUA_7G06110)-RELATED"/>
    <property type="match status" value="1"/>
</dbReference>
<dbReference type="InterPro" id="IPR051795">
    <property type="entry name" value="Glycosyl_Hydrlase_43"/>
</dbReference>
<keyword evidence="8" id="KW-1185">Reference proteome</keyword>
<dbReference type="EMBL" id="RBVV01000223">
    <property type="protein sequence ID" value="RNJ52248.1"/>
    <property type="molecule type" value="Genomic_DNA"/>
</dbReference>
<evidence type="ECO:0000256" key="2">
    <source>
        <dbReference type="ARBA" id="ARBA00022801"/>
    </source>
</evidence>
<comment type="caution">
    <text evidence="7">The sequence shown here is derived from an EMBL/GenBank/DDBJ whole genome shotgun (WGS) entry which is preliminary data.</text>
</comment>
<dbReference type="GO" id="GO:0004553">
    <property type="term" value="F:hydrolase activity, hydrolyzing O-glycosyl compounds"/>
    <property type="evidence" value="ECO:0007669"/>
    <property type="project" value="InterPro"/>
</dbReference>
<evidence type="ECO:0000313" key="7">
    <source>
        <dbReference type="EMBL" id="RNJ52248.1"/>
    </source>
</evidence>
<name>A0A3M9XYT9_9PEZI</name>
<dbReference type="GeneID" id="39607744"/>
<keyword evidence="3 6" id="KW-0326">Glycosidase</keyword>
<reference evidence="7 8" key="1">
    <citation type="submission" date="2018-10" db="EMBL/GenBank/DDBJ databases">
        <title>Genome sequence of Verticillium nonalfalfae VnAa140.</title>
        <authorList>
            <person name="Stajich J.E."/>
            <person name="Kasson M.T."/>
        </authorList>
    </citation>
    <scope>NUCLEOTIDE SEQUENCE [LARGE SCALE GENOMIC DNA]</scope>
    <source>
        <strain evidence="7 8">VnAa140</strain>
    </source>
</reference>
<evidence type="ECO:0000313" key="8">
    <source>
        <dbReference type="Proteomes" id="UP000267145"/>
    </source>
</evidence>
<dbReference type="SUPFAM" id="SSF49899">
    <property type="entry name" value="Concanavalin A-like lectins/glucanases"/>
    <property type="match status" value="1"/>
</dbReference>
<proteinExistence type="inferred from homology"/>
<evidence type="ECO:0000256" key="6">
    <source>
        <dbReference type="RuleBase" id="RU361187"/>
    </source>
</evidence>
<evidence type="ECO:0000256" key="3">
    <source>
        <dbReference type="ARBA" id="ARBA00023295"/>
    </source>
</evidence>
<dbReference type="InterPro" id="IPR023296">
    <property type="entry name" value="Glyco_hydro_beta-prop_sf"/>
</dbReference>
<evidence type="ECO:0008006" key="9">
    <source>
        <dbReference type="Google" id="ProtNLM"/>
    </source>
</evidence>
<gene>
    <name evidence="7" type="ORF">D7B24_004055</name>
</gene>
<comment type="similarity">
    <text evidence="1 6">Belongs to the glycosyl hydrolase 43 family.</text>
</comment>
<dbReference type="Gene3D" id="2.60.120.200">
    <property type="match status" value="1"/>
</dbReference>
<dbReference type="InterPro" id="IPR013320">
    <property type="entry name" value="ConA-like_dom_sf"/>
</dbReference>
<evidence type="ECO:0000256" key="1">
    <source>
        <dbReference type="ARBA" id="ARBA00009865"/>
    </source>
</evidence>
<feature type="active site" description="Proton donor" evidence="4">
    <location>
        <position position="223"/>
    </location>
</feature>
<evidence type="ECO:0000256" key="5">
    <source>
        <dbReference type="PIRSR" id="PIRSR606710-2"/>
    </source>
</evidence>
<dbReference type="PANTHER" id="PTHR42812">
    <property type="entry name" value="BETA-XYLOSIDASE"/>
    <property type="match status" value="1"/>
</dbReference>
<feature type="active site" description="Proton acceptor" evidence="4">
    <location>
        <position position="30"/>
    </location>
</feature>
<evidence type="ECO:0000256" key="4">
    <source>
        <dbReference type="PIRSR" id="PIRSR606710-1"/>
    </source>
</evidence>
<dbReference type="AlphaFoldDB" id="A0A3M9XYT9"/>
<dbReference type="Gene3D" id="2.115.10.20">
    <property type="entry name" value="Glycosyl hydrolase domain, family 43"/>
    <property type="match status" value="1"/>
</dbReference>
<dbReference type="STRING" id="1051616.A0A3M9XYT9"/>
<keyword evidence="2 6" id="KW-0378">Hydrolase</keyword>
<protein>
    <recommendedName>
        <fullName evidence="9">Beta-xylosidase C-terminal Concanavalin A-like domain-containing protein</fullName>
    </recommendedName>
</protein>
<dbReference type="Proteomes" id="UP000267145">
    <property type="component" value="Unassembled WGS sequence"/>
</dbReference>
<dbReference type="CDD" id="cd18617">
    <property type="entry name" value="GH43_XynB-like"/>
    <property type="match status" value="1"/>
</dbReference>
<accession>A0A3M9XYT9</accession>
<organism evidence="7 8">
    <name type="scientific">Verticillium nonalfalfae</name>
    <dbReference type="NCBI Taxonomy" id="1051616"/>
    <lineage>
        <taxon>Eukaryota</taxon>
        <taxon>Fungi</taxon>
        <taxon>Dikarya</taxon>
        <taxon>Ascomycota</taxon>
        <taxon>Pezizomycotina</taxon>
        <taxon>Sordariomycetes</taxon>
        <taxon>Hypocreomycetidae</taxon>
        <taxon>Glomerellales</taxon>
        <taxon>Plectosphaerellaceae</taxon>
        <taxon>Verticillium</taxon>
    </lineage>
</organism>
<feature type="site" description="Important for catalytic activity, responsible for pKa modulation of the active site Glu and correct orientation of both the proton donor and substrate" evidence="5">
    <location>
        <position position="161"/>
    </location>
</feature>
<sequence>MKPIYANAILLAGTVVSAIKNPILPGWNPDPAILRVDDTYYIAVSSFTYFPGVPIYRSRDLANWELVSHALQEPQQLQLNGISSGNGKPHVLEENFHAEDSFSTGVWAPGFSHIDGRFYITSMTRWGDDPDNRTWPRIWWTSSEDLETWTDLVWAEPYGIDPELFRDPDSGKTYLLLMGPNNNHDRVWGITQCEVDLRSGKCTGPYFNTWNGTLPHDAKSRPEGPKMFKREGWYYLLLAEGGTSTGHRATIGRSKSPEGPWEAAPNNPLIYNGADQTLTIQSTGHATFTETPGGAWFASLLARRNVKGASPLGREAFLVNVTWADGWPTMNGGRYLSPSQFTKGNVVRKPWIENFEGAKLDLSWYQVRTPYTENYRLLGAAGNSTGGKMTGGLVFHPNVFTLSDRDVPAALFHKQTSLNMTFSATLLPTTGVLGPRQQVGISAYLSDVSHQDIGSTEWALNTTSIPSDLVLHIDASPFVYSLGYARGNSETTWLKQFETRQMANGQGYSVFEGAMFALFASGAGEPWPFDAPDVGFGSVGEVFRQENIPDFDDWSG</sequence>
<dbReference type="RefSeq" id="XP_028490406.1">
    <property type="nucleotide sequence ID" value="XM_028638232.1"/>
</dbReference>
<dbReference type="Pfam" id="PF04616">
    <property type="entry name" value="Glyco_hydro_43"/>
    <property type="match status" value="1"/>
</dbReference>
<dbReference type="InterPro" id="IPR006710">
    <property type="entry name" value="Glyco_hydro_43"/>
</dbReference>
<dbReference type="GO" id="GO:0005975">
    <property type="term" value="P:carbohydrate metabolic process"/>
    <property type="evidence" value="ECO:0007669"/>
    <property type="project" value="InterPro"/>
</dbReference>